<organism evidence="12 13">
    <name type="scientific">Alicyclobacillus sendaiensis PA2</name>
    <dbReference type="NCBI Taxonomy" id="3029425"/>
    <lineage>
        <taxon>Bacteria</taxon>
        <taxon>Bacillati</taxon>
        <taxon>Bacillota</taxon>
        <taxon>Bacilli</taxon>
        <taxon>Bacillales</taxon>
        <taxon>Alicyclobacillaceae</taxon>
        <taxon>Alicyclobacillus</taxon>
    </lineage>
</organism>
<keyword evidence="5" id="KW-0997">Cell inner membrane</keyword>
<evidence type="ECO:0000256" key="1">
    <source>
        <dbReference type="ARBA" id="ARBA00004651"/>
    </source>
</evidence>
<name>A0ABT6XYB2_ALISE</name>
<evidence type="ECO:0000256" key="6">
    <source>
        <dbReference type="ARBA" id="ARBA00022692"/>
    </source>
</evidence>
<comment type="subunit">
    <text evidence="2">The complex is composed of two ATP-binding proteins (LsrA), two transmembrane proteins (LsrC and LsrD) and a solute-binding protein (LsrB).</text>
</comment>
<keyword evidence="7 11" id="KW-1133">Transmembrane helix</keyword>
<dbReference type="PANTHER" id="PTHR32196">
    <property type="entry name" value="ABC TRANSPORTER PERMEASE PROTEIN YPHD-RELATED-RELATED"/>
    <property type="match status" value="1"/>
</dbReference>
<evidence type="ECO:0000256" key="2">
    <source>
        <dbReference type="ARBA" id="ARBA00011262"/>
    </source>
</evidence>
<keyword evidence="8 11" id="KW-0472">Membrane</keyword>
<evidence type="ECO:0000256" key="11">
    <source>
        <dbReference type="SAM" id="Phobius"/>
    </source>
</evidence>
<evidence type="ECO:0000256" key="7">
    <source>
        <dbReference type="ARBA" id="ARBA00022989"/>
    </source>
</evidence>
<dbReference type="CDD" id="cd06579">
    <property type="entry name" value="TM_PBP1_transp_AraH_like"/>
    <property type="match status" value="1"/>
</dbReference>
<evidence type="ECO:0000313" key="13">
    <source>
        <dbReference type="Proteomes" id="UP001529245"/>
    </source>
</evidence>
<reference evidence="12 13" key="1">
    <citation type="submission" date="2023-04" db="EMBL/GenBank/DDBJ databases">
        <title>A. sendaiensis sub sp. chiapanensis a novel subspecie with specific adaptation in bacterial cell wall isolated from an active volcano.</title>
        <authorList>
            <person name="Alvarez Gutierrez P.E."/>
            <person name="Ortiz Cortes L.Y."/>
        </authorList>
    </citation>
    <scope>NUCLEOTIDE SEQUENCE [LARGE SCALE GENOMIC DNA]</scope>
    <source>
        <strain evidence="12 13">PA2</strain>
    </source>
</reference>
<feature type="transmembrane region" description="Helical" evidence="11">
    <location>
        <begin position="158"/>
        <end position="178"/>
    </location>
</feature>
<evidence type="ECO:0000256" key="8">
    <source>
        <dbReference type="ARBA" id="ARBA00023136"/>
    </source>
</evidence>
<keyword evidence="13" id="KW-1185">Reference proteome</keyword>
<feature type="transmembrane region" description="Helical" evidence="11">
    <location>
        <begin position="208"/>
        <end position="230"/>
    </location>
</feature>
<feature type="transmembrane region" description="Helical" evidence="11">
    <location>
        <begin position="266"/>
        <end position="287"/>
    </location>
</feature>
<feature type="transmembrane region" description="Helical" evidence="11">
    <location>
        <begin position="40"/>
        <end position="62"/>
    </location>
</feature>
<keyword evidence="6 11" id="KW-0812">Transmembrane</keyword>
<evidence type="ECO:0000256" key="9">
    <source>
        <dbReference type="ARBA" id="ARBA00025439"/>
    </source>
</evidence>
<protein>
    <recommendedName>
        <fullName evidence="10">Autoinducer 2 import system permease protein LsrC</fullName>
    </recommendedName>
</protein>
<dbReference type="PANTHER" id="PTHR32196:SF29">
    <property type="entry name" value="AUTOINDUCER 2 IMPORT SYSTEM PERMEASE PROTEIN LSRC"/>
    <property type="match status" value="1"/>
</dbReference>
<feature type="transmembrane region" description="Helical" evidence="11">
    <location>
        <begin position="69"/>
        <end position="88"/>
    </location>
</feature>
<comment type="subcellular location">
    <subcellularLocation>
        <location evidence="1">Cell membrane</location>
        <topology evidence="1">Multi-pass membrane protein</topology>
    </subcellularLocation>
</comment>
<dbReference type="EMBL" id="JASGCB010000010">
    <property type="protein sequence ID" value="MDI9260079.1"/>
    <property type="molecule type" value="Genomic_DNA"/>
</dbReference>
<dbReference type="InterPro" id="IPR001851">
    <property type="entry name" value="ABC_transp_permease"/>
</dbReference>
<evidence type="ECO:0000256" key="3">
    <source>
        <dbReference type="ARBA" id="ARBA00022448"/>
    </source>
</evidence>
<evidence type="ECO:0000256" key="4">
    <source>
        <dbReference type="ARBA" id="ARBA00022475"/>
    </source>
</evidence>
<keyword evidence="3" id="KW-0813">Transport</keyword>
<gene>
    <name evidence="12" type="ORF">QID03_07725</name>
</gene>
<dbReference type="RefSeq" id="WP_283203589.1">
    <property type="nucleotide sequence ID" value="NZ_JASGCB010000010.1"/>
</dbReference>
<proteinExistence type="predicted"/>
<dbReference type="Pfam" id="PF02653">
    <property type="entry name" value="BPD_transp_2"/>
    <property type="match status" value="1"/>
</dbReference>
<feature type="transmembrane region" description="Helical" evidence="11">
    <location>
        <begin position="12"/>
        <end position="34"/>
    </location>
</feature>
<evidence type="ECO:0000256" key="5">
    <source>
        <dbReference type="ARBA" id="ARBA00022519"/>
    </source>
</evidence>
<comment type="caution">
    <text evidence="12">The sequence shown here is derived from an EMBL/GenBank/DDBJ whole genome shotgun (WGS) entry which is preliminary data.</text>
</comment>
<evidence type="ECO:0000313" key="12">
    <source>
        <dbReference type="EMBL" id="MDI9260079.1"/>
    </source>
</evidence>
<comment type="function">
    <text evidence="9">Part of the ABC transporter complex LsrABCD involved in autoinducer 2 (AI-2) import. Probably responsible for the translocation of the substrate across the membrane.</text>
</comment>
<feature type="transmembrane region" description="Helical" evidence="11">
    <location>
        <begin position="120"/>
        <end position="138"/>
    </location>
</feature>
<keyword evidence="4" id="KW-1003">Cell membrane</keyword>
<evidence type="ECO:0000256" key="10">
    <source>
        <dbReference type="ARBA" id="ARBA00039382"/>
    </source>
</evidence>
<dbReference type="Proteomes" id="UP001529245">
    <property type="component" value="Unassembled WGS sequence"/>
</dbReference>
<feature type="transmembrane region" description="Helical" evidence="11">
    <location>
        <begin position="94"/>
        <end position="115"/>
    </location>
</feature>
<sequence length="317" mass="32835">MKATVDLFKRREVSLILFILFFLLIMLCVTPRFLEPGNLVNILLNISTVGILSMGQCLVIITKGIDLSVGANMGLVTLVVGTMLLSGVGTWTSVLAGVLTGLACGALNASLISVLRLPPIIVTLGTLSLFSGLMYMVTNGQWVQNLPASFLALGNWKVIGIPGPVIVFLIVLLILSVFMESTLLGRHIYAVGNNPNAAKLAGLSPNGIVVVPYLLVGCLAGISGILYLAYNGFSTPTTGADLNLESIAAAVIGGTNVFGGRGTALGAALGAVLLGVITEALVFFHLPAVWNDAVEGLIILIAVIADGGLQRTRGIAG</sequence>
<accession>A0ABT6XYB2</accession>